<gene>
    <name evidence="14" type="primary">ddl</name>
    <name evidence="19" type="ORF">A0U92_03990</name>
</gene>
<dbReference type="GO" id="GO:0009252">
    <property type="term" value="P:peptidoglycan biosynthetic process"/>
    <property type="evidence" value="ECO:0007669"/>
    <property type="project" value="UniProtKB-UniRule"/>
</dbReference>
<evidence type="ECO:0000256" key="2">
    <source>
        <dbReference type="ARBA" id="ARBA00003921"/>
    </source>
</evidence>
<dbReference type="PROSITE" id="PS50975">
    <property type="entry name" value="ATP_GRASP"/>
    <property type="match status" value="1"/>
</dbReference>
<keyword evidence="20" id="KW-1185">Reference proteome</keyword>
<feature type="binding site" evidence="16">
    <location>
        <position position="289"/>
    </location>
    <ligand>
        <name>Mg(2+)</name>
        <dbReference type="ChEBI" id="CHEBI:18420"/>
        <label>2</label>
    </ligand>
</feature>
<feature type="active site" evidence="15">
    <location>
        <position position="154"/>
    </location>
</feature>
<keyword evidence="16" id="KW-0460">Magnesium</keyword>
<organism evidence="19 20">
    <name type="scientific">Acetobacter aceti</name>
    <dbReference type="NCBI Taxonomy" id="435"/>
    <lineage>
        <taxon>Bacteria</taxon>
        <taxon>Pseudomonadati</taxon>
        <taxon>Pseudomonadota</taxon>
        <taxon>Alphaproteobacteria</taxon>
        <taxon>Acetobacterales</taxon>
        <taxon>Acetobacteraceae</taxon>
        <taxon>Acetobacter</taxon>
        <taxon>Acetobacter subgen. Acetobacter</taxon>
    </lineage>
</organism>
<sequence>MSAPQKDQGRSKGRITVLMGGASAEREVSLSSGNGVVAALKEAGYDALALDVTRDLAAVVAGLTEQKPAAVFNALHGRFGEDGAIQGVLEWLGLPYTHSGLRASANAMDKEASRQIFITAGLPVAEGRAVSISELAEHDPLPLPYVVKPLDEGSSVGVSIVRNTNQRAHVVEEWRYGPVALVERYVPGREITVGVLDGDPDGPRALTVTDITPNAESGHDFYDYAAKYGVGGSRHVLPADIHADDFARACELAVAAHKALGCSGASRSDFRYDDTSGDGRGQIILLEVNTQPGMTPTSLLPEQAAYCGISYSELCDRLVQDALRRADVARR</sequence>
<dbReference type="InterPro" id="IPR000291">
    <property type="entry name" value="D-Ala_lig_Van_CS"/>
</dbReference>
<comment type="catalytic activity">
    <reaction evidence="13 14">
        <text>2 D-alanine + ATP = D-alanyl-D-alanine + ADP + phosphate + H(+)</text>
        <dbReference type="Rhea" id="RHEA:11224"/>
        <dbReference type="ChEBI" id="CHEBI:15378"/>
        <dbReference type="ChEBI" id="CHEBI:30616"/>
        <dbReference type="ChEBI" id="CHEBI:43474"/>
        <dbReference type="ChEBI" id="CHEBI:57416"/>
        <dbReference type="ChEBI" id="CHEBI:57822"/>
        <dbReference type="ChEBI" id="CHEBI:456216"/>
        <dbReference type="EC" id="6.3.2.4"/>
    </reaction>
</comment>
<dbReference type="GO" id="GO:0046872">
    <property type="term" value="F:metal ion binding"/>
    <property type="evidence" value="ECO:0007669"/>
    <property type="project" value="UniProtKB-KW"/>
</dbReference>
<dbReference type="PANTHER" id="PTHR23132:SF23">
    <property type="entry name" value="D-ALANINE--D-ALANINE LIGASE B"/>
    <property type="match status" value="1"/>
</dbReference>
<accession>A0A1U9KE30</accession>
<keyword evidence="9 17" id="KW-0067">ATP-binding</keyword>
<evidence type="ECO:0000313" key="20">
    <source>
        <dbReference type="Proteomes" id="UP000188937"/>
    </source>
</evidence>
<dbReference type="Gene3D" id="3.40.50.20">
    <property type="match status" value="1"/>
</dbReference>
<evidence type="ECO:0000313" key="19">
    <source>
        <dbReference type="EMBL" id="AQS84063.1"/>
    </source>
</evidence>
<dbReference type="GO" id="GO:0005737">
    <property type="term" value="C:cytoplasm"/>
    <property type="evidence" value="ECO:0007669"/>
    <property type="project" value="UniProtKB-SubCell"/>
</dbReference>
<proteinExistence type="inferred from homology"/>
<keyword evidence="12 14" id="KW-0961">Cell wall biogenesis/degradation</keyword>
<evidence type="ECO:0000259" key="18">
    <source>
        <dbReference type="PROSITE" id="PS50975"/>
    </source>
</evidence>
<dbReference type="eggNOG" id="COG1181">
    <property type="taxonomic scope" value="Bacteria"/>
</dbReference>
<evidence type="ECO:0000256" key="17">
    <source>
        <dbReference type="PROSITE-ProRule" id="PRU00409"/>
    </source>
</evidence>
<dbReference type="GO" id="GO:0071555">
    <property type="term" value="P:cell wall organization"/>
    <property type="evidence" value="ECO:0007669"/>
    <property type="project" value="UniProtKB-KW"/>
</dbReference>
<dbReference type="STRING" id="435.A0U92_03990"/>
<dbReference type="InterPro" id="IPR016185">
    <property type="entry name" value="PreATP-grasp_dom_sf"/>
</dbReference>
<evidence type="ECO:0000256" key="13">
    <source>
        <dbReference type="ARBA" id="ARBA00047614"/>
    </source>
</evidence>
<comment type="function">
    <text evidence="2 14">Cell wall formation.</text>
</comment>
<dbReference type="NCBIfam" id="TIGR01205">
    <property type="entry name" value="D_ala_D_alaTIGR"/>
    <property type="match status" value="1"/>
</dbReference>
<evidence type="ECO:0000256" key="6">
    <source>
        <dbReference type="ARBA" id="ARBA00022490"/>
    </source>
</evidence>
<comment type="subcellular location">
    <subcellularLocation>
        <location evidence="3 14">Cytoplasm</location>
    </subcellularLocation>
</comment>
<dbReference type="InterPro" id="IPR011127">
    <property type="entry name" value="Dala_Dala_lig_N"/>
</dbReference>
<evidence type="ECO:0000256" key="4">
    <source>
        <dbReference type="ARBA" id="ARBA00010871"/>
    </source>
</evidence>
<evidence type="ECO:0000256" key="7">
    <source>
        <dbReference type="ARBA" id="ARBA00022598"/>
    </source>
</evidence>
<dbReference type="Gene3D" id="3.30.1490.20">
    <property type="entry name" value="ATP-grasp fold, A domain"/>
    <property type="match status" value="1"/>
</dbReference>
<dbReference type="AlphaFoldDB" id="A0A1U9KE30"/>
<dbReference type="InterPro" id="IPR013815">
    <property type="entry name" value="ATP_grasp_subdomain_1"/>
</dbReference>
<dbReference type="Proteomes" id="UP000188937">
    <property type="component" value="Chromosome"/>
</dbReference>
<dbReference type="Gene3D" id="3.30.470.20">
    <property type="entry name" value="ATP-grasp fold, B domain"/>
    <property type="match status" value="1"/>
</dbReference>
<feature type="binding site" evidence="16">
    <location>
        <position position="287"/>
    </location>
    <ligand>
        <name>Mg(2+)</name>
        <dbReference type="ChEBI" id="CHEBI:18420"/>
        <label>2</label>
    </ligand>
</feature>
<dbReference type="EC" id="6.3.2.4" evidence="5 14"/>
<keyword evidence="6 14" id="KW-0963">Cytoplasm</keyword>
<dbReference type="RefSeq" id="WP_077812100.1">
    <property type="nucleotide sequence ID" value="NZ_CP014692.1"/>
</dbReference>
<keyword evidence="8 17" id="KW-0547">Nucleotide-binding</keyword>
<dbReference type="GO" id="GO:0008360">
    <property type="term" value="P:regulation of cell shape"/>
    <property type="evidence" value="ECO:0007669"/>
    <property type="project" value="UniProtKB-KW"/>
</dbReference>
<dbReference type="PANTHER" id="PTHR23132">
    <property type="entry name" value="D-ALANINE--D-ALANINE LIGASE"/>
    <property type="match status" value="1"/>
</dbReference>
<dbReference type="InterPro" id="IPR005905">
    <property type="entry name" value="D_ala_D_ala"/>
</dbReference>
<dbReference type="SUPFAM" id="SSF56059">
    <property type="entry name" value="Glutathione synthetase ATP-binding domain-like"/>
    <property type="match status" value="1"/>
</dbReference>
<keyword evidence="10 14" id="KW-0133">Cell shape</keyword>
<dbReference type="PIRSF" id="PIRSF039102">
    <property type="entry name" value="Ddl/VanB"/>
    <property type="match status" value="1"/>
</dbReference>
<dbReference type="Pfam" id="PF01820">
    <property type="entry name" value="Dala_Dala_lig_N"/>
    <property type="match status" value="1"/>
</dbReference>
<evidence type="ECO:0000256" key="9">
    <source>
        <dbReference type="ARBA" id="ARBA00022840"/>
    </source>
</evidence>
<keyword evidence="7 14" id="KW-0436">Ligase</keyword>
<evidence type="ECO:0000256" key="8">
    <source>
        <dbReference type="ARBA" id="ARBA00022741"/>
    </source>
</evidence>
<keyword evidence="16" id="KW-0479">Metal-binding</keyword>
<dbReference type="EMBL" id="CP014692">
    <property type="protein sequence ID" value="AQS84063.1"/>
    <property type="molecule type" value="Genomic_DNA"/>
</dbReference>
<feature type="active site" evidence="15">
    <location>
        <position position="25"/>
    </location>
</feature>
<dbReference type="UniPathway" id="UPA00219"/>
<evidence type="ECO:0000256" key="10">
    <source>
        <dbReference type="ARBA" id="ARBA00022960"/>
    </source>
</evidence>
<evidence type="ECO:0000256" key="5">
    <source>
        <dbReference type="ARBA" id="ARBA00012216"/>
    </source>
</evidence>
<dbReference type="InterPro" id="IPR011095">
    <property type="entry name" value="Dala_Dala_lig_C"/>
</dbReference>
<dbReference type="Pfam" id="PF07478">
    <property type="entry name" value="Dala_Dala_lig_C"/>
    <property type="match status" value="1"/>
</dbReference>
<dbReference type="OrthoDB" id="9813261at2"/>
<evidence type="ECO:0000256" key="14">
    <source>
        <dbReference type="HAMAP-Rule" id="MF_00047"/>
    </source>
</evidence>
<keyword evidence="11 14" id="KW-0573">Peptidoglycan synthesis</keyword>
<dbReference type="SUPFAM" id="SSF52440">
    <property type="entry name" value="PreATP-grasp domain"/>
    <property type="match status" value="1"/>
</dbReference>
<evidence type="ECO:0000256" key="1">
    <source>
        <dbReference type="ARBA" id="ARBA00001936"/>
    </source>
</evidence>
<dbReference type="PROSITE" id="PS00843">
    <property type="entry name" value="DALA_DALA_LIGASE_1"/>
    <property type="match status" value="1"/>
</dbReference>
<dbReference type="InterPro" id="IPR011761">
    <property type="entry name" value="ATP-grasp"/>
</dbReference>
<reference evidence="19 20" key="1">
    <citation type="submission" date="2016-03" db="EMBL/GenBank/DDBJ databases">
        <title>Acetic acid bacteria sequencing.</title>
        <authorList>
            <person name="Brandt J."/>
            <person name="Jakob F."/>
            <person name="Vogel R.F."/>
        </authorList>
    </citation>
    <scope>NUCLEOTIDE SEQUENCE [LARGE SCALE GENOMIC DNA]</scope>
    <source>
        <strain evidence="19 20">TMW2.1153</strain>
    </source>
</reference>
<comment type="pathway">
    <text evidence="14">Cell wall biogenesis; peptidoglycan biosynthesis.</text>
</comment>
<dbReference type="KEGG" id="aace:A0U92_03990"/>
<name>A0A1U9KE30_ACEAC</name>
<dbReference type="NCBIfam" id="NF002378">
    <property type="entry name" value="PRK01372.1"/>
    <property type="match status" value="1"/>
</dbReference>
<feature type="binding site" evidence="16">
    <location>
        <position position="269"/>
    </location>
    <ligand>
        <name>Mg(2+)</name>
        <dbReference type="ChEBI" id="CHEBI:18420"/>
        <label>1</label>
    </ligand>
</feature>
<comment type="cofactor">
    <cofactor evidence="1">
        <name>Mn(2+)</name>
        <dbReference type="ChEBI" id="CHEBI:29035"/>
    </cofactor>
</comment>
<dbReference type="GO" id="GO:0008716">
    <property type="term" value="F:D-alanine-D-alanine ligase activity"/>
    <property type="evidence" value="ECO:0007669"/>
    <property type="project" value="UniProtKB-UniRule"/>
</dbReference>
<feature type="domain" description="ATP-grasp" evidence="18">
    <location>
        <begin position="114"/>
        <end position="320"/>
    </location>
</feature>
<comment type="similarity">
    <text evidence="4 14">Belongs to the D-alanine--D-alanine ligase family.</text>
</comment>
<feature type="binding site" evidence="16">
    <location>
        <position position="287"/>
    </location>
    <ligand>
        <name>Mg(2+)</name>
        <dbReference type="ChEBI" id="CHEBI:18420"/>
        <label>1</label>
    </ligand>
</feature>
<dbReference type="HAMAP" id="MF_00047">
    <property type="entry name" value="Dala_Dala_lig"/>
    <property type="match status" value="1"/>
</dbReference>
<keyword evidence="16" id="KW-0464">Manganese</keyword>
<dbReference type="GO" id="GO:0005524">
    <property type="term" value="F:ATP binding"/>
    <property type="evidence" value="ECO:0007669"/>
    <property type="project" value="UniProtKB-UniRule"/>
</dbReference>
<evidence type="ECO:0000256" key="15">
    <source>
        <dbReference type="PIRSR" id="PIRSR039102-1"/>
    </source>
</evidence>
<feature type="active site" evidence="15">
    <location>
        <position position="298"/>
    </location>
</feature>
<comment type="cofactor">
    <cofactor evidence="16">
        <name>Mg(2+)</name>
        <dbReference type="ChEBI" id="CHEBI:18420"/>
    </cofactor>
    <cofactor evidence="16">
        <name>Mn(2+)</name>
        <dbReference type="ChEBI" id="CHEBI:29035"/>
    </cofactor>
    <text evidence="16">Binds 2 magnesium or manganese ions per subunit.</text>
</comment>
<protein>
    <recommendedName>
        <fullName evidence="5 14">D-alanine--D-alanine ligase</fullName>
        <ecNumber evidence="5 14">6.3.2.4</ecNumber>
    </recommendedName>
    <alternativeName>
        <fullName evidence="14">D-Ala-D-Ala ligase</fullName>
    </alternativeName>
    <alternativeName>
        <fullName evidence="14">D-alanylalanine synthetase</fullName>
    </alternativeName>
</protein>
<evidence type="ECO:0000256" key="3">
    <source>
        <dbReference type="ARBA" id="ARBA00004496"/>
    </source>
</evidence>
<evidence type="ECO:0000256" key="12">
    <source>
        <dbReference type="ARBA" id="ARBA00023316"/>
    </source>
</evidence>
<evidence type="ECO:0000256" key="16">
    <source>
        <dbReference type="PIRSR" id="PIRSR039102-3"/>
    </source>
</evidence>
<evidence type="ECO:0000256" key="11">
    <source>
        <dbReference type="ARBA" id="ARBA00022984"/>
    </source>
</evidence>